<keyword evidence="1" id="KW-0812">Transmembrane</keyword>
<evidence type="ECO:0000313" key="3">
    <source>
        <dbReference type="Proteomes" id="UP000199504"/>
    </source>
</evidence>
<protein>
    <submittedName>
        <fullName evidence="2">Uncharacterized protein</fullName>
    </submittedName>
</protein>
<name>A0A1C5AK50_9ACTN</name>
<keyword evidence="1" id="KW-0472">Membrane</keyword>
<reference evidence="3" key="1">
    <citation type="submission" date="2016-06" db="EMBL/GenBank/DDBJ databases">
        <authorList>
            <person name="Varghese N."/>
            <person name="Submissions Spin"/>
        </authorList>
    </citation>
    <scope>NUCLEOTIDE SEQUENCE [LARGE SCALE GENOMIC DNA]</scope>
    <source>
        <strain evidence="3">DSM 44830</strain>
    </source>
</reference>
<keyword evidence="3" id="KW-1185">Reference proteome</keyword>
<dbReference type="AlphaFoldDB" id="A0A1C5AK50"/>
<feature type="transmembrane region" description="Helical" evidence="1">
    <location>
        <begin position="14"/>
        <end position="35"/>
    </location>
</feature>
<proteinExistence type="predicted"/>
<accession>A0A1C5AK50</accession>
<keyword evidence="1" id="KW-1133">Transmembrane helix</keyword>
<gene>
    <name evidence="2" type="ORF">GA0070564_111109</name>
</gene>
<evidence type="ECO:0000256" key="1">
    <source>
        <dbReference type="SAM" id="Phobius"/>
    </source>
</evidence>
<dbReference type="EMBL" id="FMCX01000011">
    <property type="protein sequence ID" value="SCF45451.1"/>
    <property type="molecule type" value="Genomic_DNA"/>
</dbReference>
<sequence>MDGRFEMDGQRPAALRWVVWILVIAVSAAVIQVAASWSGQAWAREDAPALLIFIAFLTAPTRKGRPPSSSTRPGR</sequence>
<organism evidence="2 3">
    <name type="scientific">Micromonospora mirobrigensis</name>
    <dbReference type="NCBI Taxonomy" id="262898"/>
    <lineage>
        <taxon>Bacteria</taxon>
        <taxon>Bacillati</taxon>
        <taxon>Actinomycetota</taxon>
        <taxon>Actinomycetes</taxon>
        <taxon>Micromonosporales</taxon>
        <taxon>Micromonosporaceae</taxon>
        <taxon>Micromonospora</taxon>
    </lineage>
</organism>
<dbReference type="STRING" id="262898.GA0070564_111109"/>
<evidence type="ECO:0000313" key="2">
    <source>
        <dbReference type="EMBL" id="SCF45451.1"/>
    </source>
</evidence>
<dbReference type="Proteomes" id="UP000199504">
    <property type="component" value="Unassembled WGS sequence"/>
</dbReference>